<keyword evidence="2" id="KW-0067">ATP-binding</keyword>
<keyword evidence="3" id="KW-1185">Reference proteome</keyword>
<protein>
    <submittedName>
        <fullName evidence="2">Inactivated superfamily I helicase</fullName>
    </submittedName>
</protein>
<dbReference type="Pfam" id="PF12705">
    <property type="entry name" value="PDDEXK_1"/>
    <property type="match status" value="1"/>
</dbReference>
<evidence type="ECO:0000259" key="1">
    <source>
        <dbReference type="Pfam" id="PF12705"/>
    </source>
</evidence>
<keyword evidence="2" id="KW-0547">Nucleotide-binding</keyword>
<dbReference type="Gene3D" id="3.90.320.10">
    <property type="match status" value="1"/>
</dbReference>
<feature type="domain" description="PD-(D/E)XK endonuclease-like" evidence="1">
    <location>
        <begin position="653"/>
        <end position="946"/>
    </location>
</feature>
<dbReference type="InterPro" id="IPR027417">
    <property type="entry name" value="P-loop_NTPase"/>
</dbReference>
<accession>A0A379MTI7</accession>
<dbReference type="GO" id="GO:0004386">
    <property type="term" value="F:helicase activity"/>
    <property type="evidence" value="ECO:0007669"/>
    <property type="project" value="UniProtKB-KW"/>
</dbReference>
<dbReference type="AlphaFoldDB" id="A0A379MTI7"/>
<reference evidence="2 3" key="1">
    <citation type="submission" date="2018-06" db="EMBL/GenBank/DDBJ databases">
        <authorList>
            <consortium name="Pathogen Informatics"/>
            <person name="Doyle S."/>
        </authorList>
    </citation>
    <scope>NUCLEOTIDE SEQUENCE [LARGE SCALE GENOMIC DNA]</scope>
    <source>
        <strain evidence="2 3">NCTC11190</strain>
    </source>
</reference>
<dbReference type="OrthoDB" id="9762792at2"/>
<dbReference type="EMBL" id="UGVL01000001">
    <property type="protein sequence ID" value="SUE34726.1"/>
    <property type="molecule type" value="Genomic_DNA"/>
</dbReference>
<dbReference type="Proteomes" id="UP000255233">
    <property type="component" value="Unassembled WGS sequence"/>
</dbReference>
<name>A0A379MTI7_9BACT</name>
<organism evidence="2 3">
    <name type="scientific">Rikenella microfusus</name>
    <dbReference type="NCBI Taxonomy" id="28139"/>
    <lineage>
        <taxon>Bacteria</taxon>
        <taxon>Pseudomonadati</taxon>
        <taxon>Bacteroidota</taxon>
        <taxon>Bacteroidia</taxon>
        <taxon>Bacteroidales</taxon>
        <taxon>Rikenellaceae</taxon>
        <taxon>Rikenella</taxon>
    </lineage>
</organism>
<keyword evidence="2" id="KW-0347">Helicase</keyword>
<dbReference type="InterPro" id="IPR038726">
    <property type="entry name" value="PDDEXK_AddAB-type"/>
</dbReference>
<gene>
    <name evidence="2" type="ORF">NCTC11190_01959</name>
</gene>
<dbReference type="RefSeq" id="WP_027291454.1">
    <property type="nucleotide sequence ID" value="NZ_UGVL01000001.1"/>
</dbReference>
<evidence type="ECO:0000313" key="3">
    <source>
        <dbReference type="Proteomes" id="UP000255233"/>
    </source>
</evidence>
<dbReference type="InterPro" id="IPR011604">
    <property type="entry name" value="PDDEXK-like_dom_sf"/>
</dbReference>
<evidence type="ECO:0000313" key="2">
    <source>
        <dbReference type="EMBL" id="SUE34726.1"/>
    </source>
</evidence>
<proteinExistence type="predicted"/>
<dbReference type="STRING" id="880526.GCA_000427365_01859"/>
<keyword evidence="2" id="KW-0378">Hydrolase</keyword>
<sequence>MKKFLTETAESLYAAYGAGISDLYIIFPGKRARLFFNEALLEITGGRPMWQPRYLSMDDLVRSLSPLETGDRLRLVAELYKIYDRYHPEPFDRFFRWGEMLLSDFDTIDKYLIDAAALYANVSDLREIESRFGGLFAENDEAMALVRGFWQTLDRPGVKSVEQQQFLKIWRSLHSIYSEYKARLRELGIGYGGMIYRDVAESLAPGDTDERFAGKTFCFVGFNALNECEKRLFGYLKETGAGRFYWDYDNYFYRSEDQEAGRFIRRNTARFGDDAPDLARDNFERPKRIEVISTPSDILQCKALYRELEKIYEQQGFIDKETAIVLTDENLLLPVLHSIPPAAAALNVTMGYPLANTVPYMLLERLLMLQSHVREGHFSHTDVLGLLAHPYVAEQAAAAAKAVADRINTWQTVWVPPDFFEDNDLLCRIFRPVPDVEQLQLYIEDILSGLGAVPSDSEEARQRKEFIFTILDNVIRLGNTVRECGIELPTGIYISLLRQTLAKTRVPYEGEPLSGLQIMGILETRNLDFDNVILLSLTDDTFPGNREGSSYIPFNLRQAFGLPTPQDHEAMYAYYFYRLIARCRRLTMMYSSAADDKRTGEQSRYIYQLEYESPHAVERSNINLRIDYRPVEPISVAKSPEIMRRLAAMEFYPSKLNRYIDCPLKFYFADIERLETPEQIEQEVTHLDVGNTLHRALELLYAPLVGRPDAARHIAALAAADIRDAVERSMADVMGARGQQIELSGRMSLHRDIVIRYVENIRRFDAREGGAPFIVEGLERTVKHPFDFGGRSVTLAGVADRIDRLHDGTLRIVDYKSGGDTPEFVSVENLFSDEGVTRDGELRYEPHNGAVLQTLLYALIFGTVEHADVSPALYVARKMGVPDFSPRPVCKSDGMMPVERLRPEQAAALADGLERLFTTLFDASVPFVQTAHEQKCAVCDFRNICRR</sequence>
<dbReference type="SUPFAM" id="SSF52540">
    <property type="entry name" value="P-loop containing nucleoside triphosphate hydrolases"/>
    <property type="match status" value="1"/>
</dbReference>